<dbReference type="PROSITE" id="PS00874">
    <property type="entry name" value="T2SP_F"/>
    <property type="match status" value="1"/>
</dbReference>
<dbReference type="GO" id="GO:0015628">
    <property type="term" value="P:protein secretion by the type II secretion system"/>
    <property type="evidence" value="ECO:0007669"/>
    <property type="project" value="TreeGrafter"/>
</dbReference>
<protein>
    <recommendedName>
        <fullName evidence="11">Type II secretion system protein GspF domain-containing protein</fullName>
    </recommendedName>
</protein>
<dbReference type="Gene3D" id="1.20.81.30">
    <property type="entry name" value="Type II secretion system (T2SS), domain F"/>
    <property type="match status" value="2"/>
</dbReference>
<comment type="subcellular location">
    <subcellularLocation>
        <location evidence="1">Cell inner membrane</location>
        <topology evidence="1">Multi-pass membrane protein</topology>
    </subcellularLocation>
    <subcellularLocation>
        <location evidence="9">Cell membrane</location>
        <topology evidence="9">Multi-pass membrane protein</topology>
    </subcellularLocation>
</comment>
<evidence type="ECO:0000256" key="8">
    <source>
        <dbReference type="ARBA" id="ARBA00023136"/>
    </source>
</evidence>
<keyword evidence="4" id="KW-1003">Cell membrane</keyword>
<evidence type="ECO:0000256" key="10">
    <source>
        <dbReference type="SAM" id="Phobius"/>
    </source>
</evidence>
<comment type="similarity">
    <text evidence="2 9">Belongs to the GSP F family.</text>
</comment>
<evidence type="ECO:0000256" key="6">
    <source>
        <dbReference type="ARBA" id="ARBA00022692"/>
    </source>
</evidence>
<keyword evidence="7 10" id="KW-1133">Transmembrane helix</keyword>
<dbReference type="InterPro" id="IPR001992">
    <property type="entry name" value="T2SS_GspF/T4SS_PilC_CS"/>
</dbReference>
<evidence type="ECO:0000256" key="9">
    <source>
        <dbReference type="RuleBase" id="RU003923"/>
    </source>
</evidence>
<comment type="caution">
    <text evidence="12">The sequence shown here is derived from an EMBL/GenBank/DDBJ whole genome shotgun (WGS) entry which is preliminary data.</text>
</comment>
<dbReference type="Proteomes" id="UP000176834">
    <property type="component" value="Unassembled WGS sequence"/>
</dbReference>
<evidence type="ECO:0000256" key="3">
    <source>
        <dbReference type="ARBA" id="ARBA00022448"/>
    </source>
</evidence>
<evidence type="ECO:0000256" key="5">
    <source>
        <dbReference type="ARBA" id="ARBA00022519"/>
    </source>
</evidence>
<dbReference type="Pfam" id="PF00482">
    <property type="entry name" value="T2SSF"/>
    <property type="match status" value="2"/>
</dbReference>
<organism evidence="12 13">
    <name type="scientific">Candidatus Yanofskybacteria bacterium RIFCSPHIGHO2_02_FULL_38_22b</name>
    <dbReference type="NCBI Taxonomy" id="1802673"/>
    <lineage>
        <taxon>Bacteria</taxon>
        <taxon>Candidatus Yanofskyibacteriota</taxon>
    </lineage>
</organism>
<evidence type="ECO:0000259" key="11">
    <source>
        <dbReference type="Pfam" id="PF00482"/>
    </source>
</evidence>
<dbReference type="FunFam" id="1.20.81.30:FF:000001">
    <property type="entry name" value="Type II secretion system protein F"/>
    <property type="match status" value="1"/>
</dbReference>
<evidence type="ECO:0000256" key="1">
    <source>
        <dbReference type="ARBA" id="ARBA00004429"/>
    </source>
</evidence>
<proteinExistence type="inferred from homology"/>
<sequence>MNNMKFSLDNLFFRLSVKEKMLFARNLEVMIRSGMQILQSLEVLRKQTKSGAFNKIFDQLISDIKNGHFLSSGLERYRNVFGDFFINLIRVGEASGTLSENLKYLYEELKKKDELQKKVKGAMAYPAIIFMATVGITSIMIFFIFPKILPVLTSINVELPFVTRAFIAISQFLIKYGIYVGAGMVGLIIFIWLILKIPKVRFAWHDTLISMPMVGDMVRSVNIISFARTLGLLLRAGIKIVEALEITANTLSNLVYKKEIMKVAEGVRKGDPMSKYFVQNQKLFPPIFSQMVSVGENTGKLDESILFLAEYYETELDESTKNLSTFLEPIMLLVMGVIVAFVALAIITPIYKITQTLGR</sequence>
<feature type="domain" description="Type II secretion system protein GspF" evidence="11">
    <location>
        <begin position="23"/>
        <end position="146"/>
    </location>
</feature>
<dbReference type="InterPro" id="IPR018076">
    <property type="entry name" value="T2SS_GspF_dom"/>
</dbReference>
<dbReference type="InterPro" id="IPR003004">
    <property type="entry name" value="GspF/PilC"/>
</dbReference>
<feature type="transmembrane region" description="Helical" evidence="10">
    <location>
        <begin position="165"/>
        <end position="195"/>
    </location>
</feature>
<feature type="domain" description="Type II secretion system protein GspF" evidence="11">
    <location>
        <begin position="226"/>
        <end position="349"/>
    </location>
</feature>
<name>A0A1F8EZI6_9BACT</name>
<keyword evidence="6 9" id="KW-0812">Transmembrane</keyword>
<dbReference type="PRINTS" id="PR00812">
    <property type="entry name" value="BCTERIALGSPF"/>
</dbReference>
<dbReference type="InterPro" id="IPR042094">
    <property type="entry name" value="T2SS_GspF_sf"/>
</dbReference>
<dbReference type="PANTHER" id="PTHR30012">
    <property type="entry name" value="GENERAL SECRETION PATHWAY PROTEIN"/>
    <property type="match status" value="1"/>
</dbReference>
<evidence type="ECO:0000256" key="2">
    <source>
        <dbReference type="ARBA" id="ARBA00005745"/>
    </source>
</evidence>
<accession>A0A1F8EZI6</accession>
<dbReference type="GO" id="GO:0005886">
    <property type="term" value="C:plasma membrane"/>
    <property type="evidence" value="ECO:0007669"/>
    <property type="project" value="UniProtKB-SubCell"/>
</dbReference>
<feature type="transmembrane region" description="Helical" evidence="10">
    <location>
        <begin position="122"/>
        <end position="145"/>
    </location>
</feature>
<evidence type="ECO:0000256" key="7">
    <source>
        <dbReference type="ARBA" id="ARBA00022989"/>
    </source>
</evidence>
<evidence type="ECO:0000313" key="12">
    <source>
        <dbReference type="EMBL" id="OGN06275.1"/>
    </source>
</evidence>
<dbReference type="PANTHER" id="PTHR30012:SF0">
    <property type="entry name" value="TYPE II SECRETION SYSTEM PROTEIN F-RELATED"/>
    <property type="match status" value="1"/>
</dbReference>
<gene>
    <name evidence="12" type="ORF">A3B86_04110</name>
</gene>
<evidence type="ECO:0000313" key="13">
    <source>
        <dbReference type="Proteomes" id="UP000176834"/>
    </source>
</evidence>
<dbReference type="EMBL" id="MGJN01000020">
    <property type="protein sequence ID" value="OGN06275.1"/>
    <property type="molecule type" value="Genomic_DNA"/>
</dbReference>
<keyword evidence="5" id="KW-0997">Cell inner membrane</keyword>
<reference evidence="12 13" key="1">
    <citation type="journal article" date="2016" name="Nat. Commun.">
        <title>Thousands of microbial genomes shed light on interconnected biogeochemical processes in an aquifer system.</title>
        <authorList>
            <person name="Anantharaman K."/>
            <person name="Brown C.T."/>
            <person name="Hug L.A."/>
            <person name="Sharon I."/>
            <person name="Castelle C.J."/>
            <person name="Probst A.J."/>
            <person name="Thomas B.C."/>
            <person name="Singh A."/>
            <person name="Wilkins M.J."/>
            <person name="Karaoz U."/>
            <person name="Brodie E.L."/>
            <person name="Williams K.H."/>
            <person name="Hubbard S.S."/>
            <person name="Banfield J.F."/>
        </authorList>
    </citation>
    <scope>NUCLEOTIDE SEQUENCE [LARGE SCALE GENOMIC DNA]</scope>
</reference>
<evidence type="ECO:0000256" key="4">
    <source>
        <dbReference type="ARBA" id="ARBA00022475"/>
    </source>
</evidence>
<keyword evidence="3 9" id="KW-0813">Transport</keyword>
<feature type="transmembrane region" description="Helical" evidence="10">
    <location>
        <begin position="330"/>
        <end position="351"/>
    </location>
</feature>
<dbReference type="AlphaFoldDB" id="A0A1F8EZI6"/>
<keyword evidence="8 10" id="KW-0472">Membrane</keyword>